<feature type="domain" description="Aminoglycoside phosphotransferase" evidence="1">
    <location>
        <begin position="12"/>
        <end position="107"/>
    </location>
</feature>
<evidence type="ECO:0000313" key="3">
    <source>
        <dbReference type="Proteomes" id="UP000305067"/>
    </source>
</evidence>
<proteinExistence type="predicted"/>
<dbReference type="InterPro" id="IPR011009">
    <property type="entry name" value="Kinase-like_dom_sf"/>
</dbReference>
<accession>A0A5C3QF35</accession>
<dbReference type="Proteomes" id="UP000305067">
    <property type="component" value="Unassembled WGS sequence"/>
</dbReference>
<dbReference type="Pfam" id="PF01636">
    <property type="entry name" value="APH"/>
    <property type="match status" value="1"/>
</dbReference>
<dbReference type="OrthoDB" id="5404599at2759"/>
<dbReference type="SUPFAM" id="SSF56112">
    <property type="entry name" value="Protein kinase-like (PK-like)"/>
    <property type="match status" value="1"/>
</dbReference>
<dbReference type="EMBL" id="ML178830">
    <property type="protein sequence ID" value="TFL00137.1"/>
    <property type="molecule type" value="Genomic_DNA"/>
</dbReference>
<dbReference type="InterPro" id="IPR002575">
    <property type="entry name" value="Aminoglycoside_PTrfase"/>
</dbReference>
<gene>
    <name evidence="2" type="ORF">BDV98DRAFT_120481</name>
</gene>
<reference evidence="2 3" key="1">
    <citation type="journal article" date="2019" name="Nat. Ecol. Evol.">
        <title>Megaphylogeny resolves global patterns of mushroom evolution.</title>
        <authorList>
            <person name="Varga T."/>
            <person name="Krizsan K."/>
            <person name="Foldi C."/>
            <person name="Dima B."/>
            <person name="Sanchez-Garcia M."/>
            <person name="Sanchez-Ramirez S."/>
            <person name="Szollosi G.J."/>
            <person name="Szarkandi J.G."/>
            <person name="Papp V."/>
            <person name="Albert L."/>
            <person name="Andreopoulos W."/>
            <person name="Angelini C."/>
            <person name="Antonin V."/>
            <person name="Barry K.W."/>
            <person name="Bougher N.L."/>
            <person name="Buchanan P."/>
            <person name="Buyck B."/>
            <person name="Bense V."/>
            <person name="Catcheside P."/>
            <person name="Chovatia M."/>
            <person name="Cooper J."/>
            <person name="Damon W."/>
            <person name="Desjardin D."/>
            <person name="Finy P."/>
            <person name="Geml J."/>
            <person name="Haridas S."/>
            <person name="Hughes K."/>
            <person name="Justo A."/>
            <person name="Karasinski D."/>
            <person name="Kautmanova I."/>
            <person name="Kiss B."/>
            <person name="Kocsube S."/>
            <person name="Kotiranta H."/>
            <person name="LaButti K.M."/>
            <person name="Lechner B.E."/>
            <person name="Liimatainen K."/>
            <person name="Lipzen A."/>
            <person name="Lukacs Z."/>
            <person name="Mihaltcheva S."/>
            <person name="Morgado L.N."/>
            <person name="Niskanen T."/>
            <person name="Noordeloos M.E."/>
            <person name="Ohm R.A."/>
            <person name="Ortiz-Santana B."/>
            <person name="Ovrebo C."/>
            <person name="Racz N."/>
            <person name="Riley R."/>
            <person name="Savchenko A."/>
            <person name="Shiryaev A."/>
            <person name="Soop K."/>
            <person name="Spirin V."/>
            <person name="Szebenyi C."/>
            <person name="Tomsovsky M."/>
            <person name="Tulloss R.E."/>
            <person name="Uehling J."/>
            <person name="Grigoriev I.V."/>
            <person name="Vagvolgyi C."/>
            <person name="Papp T."/>
            <person name="Martin F.M."/>
            <person name="Miettinen O."/>
            <person name="Hibbett D.S."/>
            <person name="Nagy L.G."/>
        </authorList>
    </citation>
    <scope>NUCLEOTIDE SEQUENCE [LARGE SCALE GENOMIC DNA]</scope>
    <source>
        <strain evidence="2 3">CBS 309.79</strain>
    </source>
</reference>
<evidence type="ECO:0000313" key="2">
    <source>
        <dbReference type="EMBL" id="TFL00137.1"/>
    </source>
</evidence>
<sequence length="183" mass="20348">MKGKAFRLTSGLVLKDGQPDDMAAEVEALAFVAAHTSIPVPHVKYHWLELNRREPRGYIVMNLMPGEMLARVWSKLSPAQRQHVMRSLSGYVSQLRLLSQPPPPRLSPLPPKGWIGSTSGRGFMDCSMTTQIPPSDPLQRRATSTTSGYRDTRFLLGAQTSSRMSDDAWHCATTILSPSRMET</sequence>
<protein>
    <recommendedName>
        <fullName evidence="1">Aminoglycoside phosphotransferase domain-containing protein</fullName>
    </recommendedName>
</protein>
<organism evidence="2 3">
    <name type="scientific">Pterulicium gracile</name>
    <dbReference type="NCBI Taxonomy" id="1884261"/>
    <lineage>
        <taxon>Eukaryota</taxon>
        <taxon>Fungi</taxon>
        <taxon>Dikarya</taxon>
        <taxon>Basidiomycota</taxon>
        <taxon>Agaricomycotina</taxon>
        <taxon>Agaricomycetes</taxon>
        <taxon>Agaricomycetidae</taxon>
        <taxon>Agaricales</taxon>
        <taxon>Pleurotineae</taxon>
        <taxon>Pterulaceae</taxon>
        <taxon>Pterulicium</taxon>
    </lineage>
</organism>
<dbReference type="PANTHER" id="PTHR21310:SF15">
    <property type="entry name" value="AMINOGLYCOSIDE PHOSPHOTRANSFERASE DOMAIN-CONTAINING PROTEIN"/>
    <property type="match status" value="1"/>
</dbReference>
<evidence type="ECO:0000259" key="1">
    <source>
        <dbReference type="Pfam" id="PF01636"/>
    </source>
</evidence>
<keyword evidence="3" id="KW-1185">Reference proteome</keyword>
<dbReference type="AlphaFoldDB" id="A0A5C3QF35"/>
<dbReference type="InterPro" id="IPR051678">
    <property type="entry name" value="AGP_Transferase"/>
</dbReference>
<dbReference type="PANTHER" id="PTHR21310">
    <property type="entry name" value="AMINOGLYCOSIDE PHOSPHOTRANSFERASE-RELATED-RELATED"/>
    <property type="match status" value="1"/>
</dbReference>
<name>A0A5C3QF35_9AGAR</name>
<dbReference type="STRING" id="1884261.A0A5C3QF35"/>